<keyword evidence="8" id="KW-1185">Reference proteome</keyword>
<reference evidence="7 8" key="1">
    <citation type="journal article" date="2016" name="G3 (Bethesda)">
        <title>First Draft Assembly and Annotation of the Genome of a California Endemic Oak Quercus lobata Nee (Fagaceae).</title>
        <authorList>
            <person name="Sork V.L."/>
            <person name="Fitz-Gibbon S.T."/>
            <person name="Puiu D."/>
            <person name="Crepeau M."/>
            <person name="Gugger P.F."/>
            <person name="Sherman R."/>
            <person name="Stevens K."/>
            <person name="Langley C.H."/>
            <person name="Pellegrini M."/>
            <person name="Salzberg S.L."/>
        </authorList>
    </citation>
    <scope>NUCLEOTIDE SEQUENCE [LARGE SCALE GENOMIC DNA]</scope>
    <source>
        <strain evidence="7 8">cv. SW786</strain>
    </source>
</reference>
<reference evidence="7" key="2">
    <citation type="submission" date="2021-01" db="UniProtKB">
        <authorList>
            <consortium name="EnsemblPlants"/>
        </authorList>
    </citation>
    <scope>IDENTIFICATION</scope>
</reference>
<evidence type="ECO:0000256" key="6">
    <source>
        <dbReference type="SAM" id="MobiDB-lite"/>
    </source>
</evidence>
<feature type="compositionally biased region" description="Basic and acidic residues" evidence="6">
    <location>
        <begin position="182"/>
        <end position="192"/>
    </location>
</feature>
<dbReference type="InterPro" id="IPR015300">
    <property type="entry name" value="DNA-bd_pseudobarrel_sf"/>
</dbReference>
<evidence type="ECO:0000313" key="7">
    <source>
        <dbReference type="EnsemblPlants" id="QL11p027662:mrna"/>
    </source>
</evidence>
<evidence type="ECO:0000256" key="5">
    <source>
        <dbReference type="ARBA" id="ARBA00023242"/>
    </source>
</evidence>
<dbReference type="Pfam" id="PF03754">
    <property type="entry name" value="At2g31720-like"/>
    <property type="match status" value="1"/>
</dbReference>
<dbReference type="GO" id="GO:0005634">
    <property type="term" value="C:nucleus"/>
    <property type="evidence" value="ECO:0007669"/>
    <property type="project" value="UniProtKB-SubCell"/>
</dbReference>
<dbReference type="EnsemblPlants" id="QL11p027662:mrna">
    <property type="protein sequence ID" value="QL11p027662:mrna"/>
    <property type="gene ID" value="QL11p027662"/>
</dbReference>
<organism evidence="7 8">
    <name type="scientific">Quercus lobata</name>
    <name type="common">Valley oak</name>
    <dbReference type="NCBI Taxonomy" id="97700"/>
    <lineage>
        <taxon>Eukaryota</taxon>
        <taxon>Viridiplantae</taxon>
        <taxon>Streptophyta</taxon>
        <taxon>Embryophyta</taxon>
        <taxon>Tracheophyta</taxon>
        <taxon>Spermatophyta</taxon>
        <taxon>Magnoliopsida</taxon>
        <taxon>eudicotyledons</taxon>
        <taxon>Gunneridae</taxon>
        <taxon>Pentapetalae</taxon>
        <taxon>rosids</taxon>
        <taxon>fabids</taxon>
        <taxon>Fagales</taxon>
        <taxon>Fagaceae</taxon>
        <taxon>Quercus</taxon>
    </lineage>
</organism>
<sequence length="401" mass="45825">MVTPGSLCECESFNELKRECTRDGQLDLDLLTLRVLEDLILFHPKKPTLPLTSEEEKLQCRFKPSWNSFQRKRSNLGSSKPRTHYQLPNLNVKRKRFSQPTGIADPEWKASLPPEGFDCASPKIITRLKIIPPKKPHLGISAASSIAVPNHSESPKPTPPRVVDGFNCQGLKLVTQKRRKATKEDQIEEKPPKKPKLNPTLPLSNPSPKLPQTFQNIIDKMDGTQLVLVIQKPLTKTDLNRHNARLSMPLSRINGSFLREAEREYLDQQQAMEVPFMEASGKVKQIVLRQWDMPKESGKKSSCYVLIKSWNEFVFGVKKRLDNLQNALTKHMEQIQRDLVDPEKLQVILTDETLSEACDLKRALEMVALLEAQLKEMNPNLDSIRENDFLCYSLKMFINLS</sequence>
<comment type="subcellular location">
    <subcellularLocation>
        <location evidence="1">Nucleus</location>
    </subcellularLocation>
</comment>
<feature type="region of interest" description="Disordered" evidence="6">
    <location>
        <begin position="176"/>
        <end position="208"/>
    </location>
</feature>
<evidence type="ECO:0000256" key="3">
    <source>
        <dbReference type="ARBA" id="ARBA00023125"/>
    </source>
</evidence>
<feature type="compositionally biased region" description="Low complexity" evidence="6">
    <location>
        <begin position="197"/>
        <end position="208"/>
    </location>
</feature>
<protein>
    <submittedName>
        <fullName evidence="7">Uncharacterized protein</fullName>
    </submittedName>
</protein>
<evidence type="ECO:0000256" key="2">
    <source>
        <dbReference type="ARBA" id="ARBA00023015"/>
    </source>
</evidence>
<dbReference type="Gramene" id="QL11p027662:mrna">
    <property type="protein sequence ID" value="QL11p027662:mrna"/>
    <property type="gene ID" value="QL11p027662"/>
</dbReference>
<evidence type="ECO:0000256" key="4">
    <source>
        <dbReference type="ARBA" id="ARBA00023163"/>
    </source>
</evidence>
<proteinExistence type="predicted"/>
<dbReference type="AlphaFoldDB" id="A0A7N2MWX1"/>
<dbReference type="InParanoid" id="A0A7N2MWX1"/>
<keyword evidence="4" id="KW-0804">Transcription</keyword>
<dbReference type="EMBL" id="LRBV02000011">
    <property type="status" value="NOT_ANNOTATED_CDS"/>
    <property type="molecule type" value="Genomic_DNA"/>
</dbReference>
<keyword evidence="5" id="KW-0539">Nucleus</keyword>
<dbReference type="Proteomes" id="UP000594261">
    <property type="component" value="Chromosome 11"/>
</dbReference>
<dbReference type="PANTHER" id="PTHR31541">
    <property type="entry name" value="B3 DOMAIN PLANT PROTEIN-RELATED"/>
    <property type="match status" value="1"/>
</dbReference>
<dbReference type="Gene3D" id="2.40.330.10">
    <property type="entry name" value="DNA-binding pseudobarrel domain"/>
    <property type="match status" value="1"/>
</dbReference>
<keyword evidence="3" id="KW-0238">DNA-binding</keyword>
<dbReference type="GO" id="GO:0003677">
    <property type="term" value="F:DNA binding"/>
    <property type="evidence" value="ECO:0007669"/>
    <property type="project" value="UniProtKB-KW"/>
</dbReference>
<keyword evidence="2" id="KW-0805">Transcription regulation</keyword>
<accession>A0A7N2MWX1</accession>
<dbReference type="InterPro" id="IPR005508">
    <property type="entry name" value="At2g31720-like"/>
</dbReference>
<name>A0A7N2MWX1_QUELO</name>
<evidence type="ECO:0000313" key="8">
    <source>
        <dbReference type="Proteomes" id="UP000594261"/>
    </source>
</evidence>
<evidence type="ECO:0000256" key="1">
    <source>
        <dbReference type="ARBA" id="ARBA00004123"/>
    </source>
</evidence>
<dbReference type="PANTHER" id="PTHR31541:SF60">
    <property type="entry name" value="TF-B3 DOMAIN-CONTAINING PROTEIN"/>
    <property type="match status" value="1"/>
</dbReference>
<dbReference type="SUPFAM" id="SSF101936">
    <property type="entry name" value="DNA-binding pseudobarrel domain"/>
    <property type="match status" value="1"/>
</dbReference>